<dbReference type="Proteomes" id="UP000265566">
    <property type="component" value="Chromosome 2"/>
</dbReference>
<feature type="domain" description="F-box" evidence="1">
    <location>
        <begin position="63"/>
        <end position="99"/>
    </location>
</feature>
<protein>
    <submittedName>
        <fullName evidence="2">Putative F-box domain, leucine-rich repeat domain, L domain-containing protein</fullName>
    </submittedName>
</protein>
<dbReference type="CDD" id="cd22160">
    <property type="entry name" value="F-box_AtFBL13-like"/>
    <property type="match status" value="1"/>
</dbReference>
<dbReference type="Gramene" id="rna10592">
    <property type="protein sequence ID" value="RHN74507.1"/>
    <property type="gene ID" value="gene10592"/>
</dbReference>
<proteinExistence type="predicted"/>
<reference evidence="3" key="1">
    <citation type="journal article" date="2018" name="Nat. Plants">
        <title>Whole-genome landscape of Medicago truncatula symbiotic genes.</title>
        <authorList>
            <person name="Pecrix Y."/>
            <person name="Staton S.E."/>
            <person name="Sallet E."/>
            <person name="Lelandais-Briere C."/>
            <person name="Moreau S."/>
            <person name="Carrere S."/>
            <person name="Blein T."/>
            <person name="Jardinaud M.F."/>
            <person name="Latrasse D."/>
            <person name="Zouine M."/>
            <person name="Zahm M."/>
            <person name="Kreplak J."/>
            <person name="Mayjonade B."/>
            <person name="Satge C."/>
            <person name="Perez M."/>
            <person name="Cauet S."/>
            <person name="Marande W."/>
            <person name="Chantry-Darmon C."/>
            <person name="Lopez-Roques C."/>
            <person name="Bouchez O."/>
            <person name="Berard A."/>
            <person name="Debelle F."/>
            <person name="Munos S."/>
            <person name="Bendahmane A."/>
            <person name="Berges H."/>
            <person name="Niebel A."/>
            <person name="Buitink J."/>
            <person name="Frugier F."/>
            <person name="Benhamed M."/>
            <person name="Crespi M."/>
            <person name="Gouzy J."/>
            <person name="Gamas P."/>
        </authorList>
    </citation>
    <scope>NUCLEOTIDE SEQUENCE [LARGE SCALE GENOMIC DNA]</scope>
    <source>
        <strain evidence="3">cv. Jemalong A17</strain>
    </source>
</reference>
<dbReference type="Pfam" id="PF00646">
    <property type="entry name" value="F-box"/>
    <property type="match status" value="1"/>
</dbReference>
<dbReference type="InterPro" id="IPR001810">
    <property type="entry name" value="F-box_dom"/>
</dbReference>
<dbReference type="InterPro" id="IPR050232">
    <property type="entry name" value="FBL13/AtMIF1-like"/>
</dbReference>
<dbReference type="AlphaFoldDB" id="A0A396JHE4"/>
<dbReference type="InterPro" id="IPR036047">
    <property type="entry name" value="F-box-like_dom_sf"/>
</dbReference>
<dbReference type="SUPFAM" id="SSF81383">
    <property type="entry name" value="F-box domain"/>
    <property type="match status" value="1"/>
</dbReference>
<evidence type="ECO:0000313" key="3">
    <source>
        <dbReference type="Proteomes" id="UP000265566"/>
    </source>
</evidence>
<evidence type="ECO:0000313" key="2">
    <source>
        <dbReference type="EMBL" id="RHN74507.1"/>
    </source>
</evidence>
<organism evidence="2 3">
    <name type="scientific">Medicago truncatula</name>
    <name type="common">Barrel medic</name>
    <name type="synonym">Medicago tribuloides</name>
    <dbReference type="NCBI Taxonomy" id="3880"/>
    <lineage>
        <taxon>Eukaryota</taxon>
        <taxon>Viridiplantae</taxon>
        <taxon>Streptophyta</taxon>
        <taxon>Embryophyta</taxon>
        <taxon>Tracheophyta</taxon>
        <taxon>Spermatophyta</taxon>
        <taxon>Magnoliopsida</taxon>
        <taxon>eudicotyledons</taxon>
        <taxon>Gunneridae</taxon>
        <taxon>Pentapetalae</taxon>
        <taxon>rosids</taxon>
        <taxon>fabids</taxon>
        <taxon>Fabales</taxon>
        <taxon>Fabaceae</taxon>
        <taxon>Papilionoideae</taxon>
        <taxon>50 kb inversion clade</taxon>
        <taxon>NPAAA clade</taxon>
        <taxon>Hologalegina</taxon>
        <taxon>IRL clade</taxon>
        <taxon>Trifolieae</taxon>
        <taxon>Medicago</taxon>
    </lineage>
</organism>
<dbReference type="PANTHER" id="PTHR31900:SF32">
    <property type="entry name" value="F-BOX_RNI_FBD-LIKE DOMAIN PROTEIN"/>
    <property type="match status" value="1"/>
</dbReference>
<sequence length="463" mass="53539">MFLLSNNVCVNAMRQKKEKTHHTTLTKFFVYSCSKKGDCNEHMEGGSTKKRAREPREEDVIGSKLPESVITRILSLLPTKEAVRTCVLSKSWIDRWKSITNLQLDDTDLCNYTNICTFCKTEYYRWRLKLDQIFIDFESCLKILKGKKEECFVNFLNKVTDNTLIFSTIGLENFSFVIYNKRCVSLQNTWISSIFKNLRIHSYFYKLPFSPSTSDDLFSSCSLQELELRLKVYSTIKVPTTSLHFQQLKFLNLYGVFFDIDPSSDSMNLNLPLVKKFEISNCHWSKYKDVFVQAPLLETISIGQEADFFMVKTHDPCAQSIKFNALHVKEFNYCGYGLSHKIHLPACDSVSVTFLEVSKVESEIRRIPFTRLLFQQFHQVKCIKFEDFPLELEGLPVGHLPVFSMLSHLELGLVTNIEVIIGFLQNSPVLKTLVLKVSNSNRFFLNESSNATFAVLFSYKFCD</sequence>
<dbReference type="EMBL" id="PSQE01000002">
    <property type="protein sequence ID" value="RHN74507.1"/>
    <property type="molecule type" value="Genomic_DNA"/>
</dbReference>
<gene>
    <name evidence="2" type="ORF">MtrunA17_Chr2g0311161</name>
</gene>
<comment type="caution">
    <text evidence="2">The sequence shown here is derived from an EMBL/GenBank/DDBJ whole genome shotgun (WGS) entry which is preliminary data.</text>
</comment>
<dbReference type="InterPro" id="IPR053781">
    <property type="entry name" value="F-box_AtFBL13-like"/>
</dbReference>
<name>A0A396JHE4_MEDTR</name>
<accession>A0A396JHE4</accession>
<evidence type="ECO:0000259" key="1">
    <source>
        <dbReference type="Pfam" id="PF00646"/>
    </source>
</evidence>
<dbReference type="PANTHER" id="PTHR31900">
    <property type="entry name" value="F-BOX/RNI SUPERFAMILY PROTEIN-RELATED"/>
    <property type="match status" value="1"/>
</dbReference>